<feature type="repeat" description="ANK" evidence="7">
    <location>
        <begin position="176"/>
        <end position="201"/>
    </location>
</feature>
<dbReference type="OrthoDB" id="674805at2759"/>
<feature type="transmembrane region" description="Helical" evidence="8">
    <location>
        <begin position="429"/>
        <end position="445"/>
    </location>
</feature>
<evidence type="ECO:0000256" key="5">
    <source>
        <dbReference type="ARBA" id="ARBA00023043"/>
    </source>
</evidence>
<evidence type="ECO:0000313" key="11">
    <source>
        <dbReference type="Proteomes" id="UP000295252"/>
    </source>
</evidence>
<feature type="transmembrane region" description="Helical" evidence="8">
    <location>
        <begin position="358"/>
        <end position="386"/>
    </location>
</feature>
<evidence type="ECO:0000313" key="10">
    <source>
        <dbReference type="EMBL" id="CDP09409.1"/>
    </source>
</evidence>
<keyword evidence="3" id="KW-0677">Repeat</keyword>
<evidence type="ECO:0000256" key="3">
    <source>
        <dbReference type="ARBA" id="ARBA00022737"/>
    </source>
</evidence>
<feature type="domain" description="PGG" evidence="9">
    <location>
        <begin position="317"/>
        <end position="409"/>
    </location>
</feature>
<feature type="transmembrane region" description="Helical" evidence="8">
    <location>
        <begin position="398"/>
        <end position="417"/>
    </location>
</feature>
<dbReference type="PROSITE" id="PS50297">
    <property type="entry name" value="ANK_REP_REGION"/>
    <property type="match status" value="2"/>
</dbReference>
<dbReference type="PANTHER" id="PTHR24186:SF37">
    <property type="entry name" value="PGG DOMAIN-CONTAINING PROTEIN"/>
    <property type="match status" value="1"/>
</dbReference>
<dbReference type="AlphaFoldDB" id="A0A068UMD4"/>
<evidence type="ECO:0000256" key="8">
    <source>
        <dbReference type="SAM" id="Phobius"/>
    </source>
</evidence>
<evidence type="ECO:0000256" key="1">
    <source>
        <dbReference type="ARBA" id="ARBA00004141"/>
    </source>
</evidence>
<dbReference type="InterPro" id="IPR026961">
    <property type="entry name" value="PGG_dom"/>
</dbReference>
<keyword evidence="5 7" id="KW-0040">ANK repeat</keyword>
<dbReference type="EMBL" id="HG739122">
    <property type="protein sequence ID" value="CDP09409.1"/>
    <property type="molecule type" value="Genomic_DNA"/>
</dbReference>
<dbReference type="Gene3D" id="1.25.40.20">
    <property type="entry name" value="Ankyrin repeat-containing domain"/>
    <property type="match status" value="1"/>
</dbReference>
<sequence>MDRRLIEAAQTGNVQDLQNLIKEYALLLRAAPLAGSETPLHIACIGGHTDFVKEVLKLRPEFAEELNQDGFSPLHIASGNGDIQIVKELLQVNCFLCLIKGKERRIPLHYAAIKGRIHVIHELLSACSESVGNVTGRGETILHLALKNNQFEAFEFLVEYLIRSNNWEILNKKDHQGDTILHLAVSRKQYEVINFMLDKNVFHEGRVEVNSLNNRGFTPIDSLLSEGGDREIEDMLKAAGARAAADLQSPQNGALSDNLVVTTQSPSPFQSRRARAQSPSEKLLHYFKFDKLRDSPNEVRNTLLYFKFQVQRDSPSATRNALLVVAALIATVTFQAGVTPPSGVLDKPNQPNPDQNQAAIFGSHATSYLFLFSNSLGLTASLSIIIYLTGGFPFQRELLISIFAMMSTYGFSVSGILKKQRREKEVVGYILLTVAFLLPFLMRWLPTCGKMAWKKCNRRFSKGNLLPVEH</sequence>
<evidence type="ECO:0000256" key="7">
    <source>
        <dbReference type="PROSITE-ProRule" id="PRU00023"/>
    </source>
</evidence>
<protein>
    <recommendedName>
        <fullName evidence="9">PGG domain-containing protein</fullName>
    </recommendedName>
</protein>
<evidence type="ECO:0000256" key="4">
    <source>
        <dbReference type="ARBA" id="ARBA00022989"/>
    </source>
</evidence>
<keyword evidence="6 8" id="KW-0472">Membrane</keyword>
<dbReference type="GO" id="GO:0005886">
    <property type="term" value="C:plasma membrane"/>
    <property type="evidence" value="ECO:0007669"/>
    <property type="project" value="TreeGrafter"/>
</dbReference>
<feature type="repeat" description="ANK" evidence="7">
    <location>
        <begin position="69"/>
        <end position="91"/>
    </location>
</feature>
<dbReference type="OMA" id="HVKLYCI"/>
<keyword evidence="11" id="KW-1185">Reference proteome</keyword>
<dbReference type="PhylomeDB" id="A0A068UMD4"/>
<gene>
    <name evidence="10" type="ORF">GSCOC_T00028758001</name>
</gene>
<dbReference type="PROSITE" id="PS50088">
    <property type="entry name" value="ANK_REPEAT"/>
    <property type="match status" value="2"/>
</dbReference>
<accession>A0A068UMD4</accession>
<dbReference type="SUPFAM" id="SSF48403">
    <property type="entry name" value="Ankyrin repeat"/>
    <property type="match status" value="1"/>
</dbReference>
<feature type="transmembrane region" description="Helical" evidence="8">
    <location>
        <begin position="321"/>
        <end position="338"/>
    </location>
</feature>
<dbReference type="Proteomes" id="UP000295252">
    <property type="component" value="Chromosome IV"/>
</dbReference>
<keyword evidence="2 8" id="KW-0812">Transmembrane</keyword>
<name>A0A068UMD4_COFCA</name>
<dbReference type="InterPro" id="IPR036770">
    <property type="entry name" value="Ankyrin_rpt-contain_sf"/>
</dbReference>
<dbReference type="Pfam" id="PF12796">
    <property type="entry name" value="Ank_2"/>
    <property type="match status" value="2"/>
</dbReference>
<comment type="subcellular location">
    <subcellularLocation>
        <location evidence="1">Membrane</location>
        <topology evidence="1">Multi-pass membrane protein</topology>
    </subcellularLocation>
</comment>
<evidence type="ECO:0000259" key="9">
    <source>
        <dbReference type="Pfam" id="PF13962"/>
    </source>
</evidence>
<dbReference type="SMART" id="SM00248">
    <property type="entry name" value="ANK"/>
    <property type="match status" value="5"/>
</dbReference>
<dbReference type="Gramene" id="CDP09409">
    <property type="protein sequence ID" value="CDP09409"/>
    <property type="gene ID" value="GSCOC_T00028758001"/>
</dbReference>
<organism evidence="10 11">
    <name type="scientific">Coffea canephora</name>
    <name type="common">Robusta coffee</name>
    <dbReference type="NCBI Taxonomy" id="49390"/>
    <lineage>
        <taxon>Eukaryota</taxon>
        <taxon>Viridiplantae</taxon>
        <taxon>Streptophyta</taxon>
        <taxon>Embryophyta</taxon>
        <taxon>Tracheophyta</taxon>
        <taxon>Spermatophyta</taxon>
        <taxon>Magnoliopsida</taxon>
        <taxon>eudicotyledons</taxon>
        <taxon>Gunneridae</taxon>
        <taxon>Pentapetalae</taxon>
        <taxon>asterids</taxon>
        <taxon>lamiids</taxon>
        <taxon>Gentianales</taxon>
        <taxon>Rubiaceae</taxon>
        <taxon>Ixoroideae</taxon>
        <taxon>Gardenieae complex</taxon>
        <taxon>Bertiereae - Coffeeae clade</taxon>
        <taxon>Coffeeae</taxon>
        <taxon>Coffea</taxon>
    </lineage>
</organism>
<dbReference type="STRING" id="49390.A0A068UMD4"/>
<evidence type="ECO:0000256" key="6">
    <source>
        <dbReference type="ARBA" id="ARBA00023136"/>
    </source>
</evidence>
<dbReference type="Pfam" id="PF13962">
    <property type="entry name" value="PGG"/>
    <property type="match status" value="1"/>
</dbReference>
<dbReference type="InterPro" id="IPR002110">
    <property type="entry name" value="Ankyrin_rpt"/>
</dbReference>
<dbReference type="InParanoid" id="A0A068UMD4"/>
<reference evidence="11" key="1">
    <citation type="journal article" date="2014" name="Science">
        <title>The coffee genome provides insight into the convergent evolution of caffeine biosynthesis.</title>
        <authorList>
            <person name="Denoeud F."/>
            <person name="Carretero-Paulet L."/>
            <person name="Dereeper A."/>
            <person name="Droc G."/>
            <person name="Guyot R."/>
            <person name="Pietrella M."/>
            <person name="Zheng C."/>
            <person name="Alberti A."/>
            <person name="Anthony F."/>
            <person name="Aprea G."/>
            <person name="Aury J.M."/>
            <person name="Bento P."/>
            <person name="Bernard M."/>
            <person name="Bocs S."/>
            <person name="Campa C."/>
            <person name="Cenci A."/>
            <person name="Combes M.C."/>
            <person name="Crouzillat D."/>
            <person name="Da Silva C."/>
            <person name="Daddiego L."/>
            <person name="De Bellis F."/>
            <person name="Dussert S."/>
            <person name="Garsmeur O."/>
            <person name="Gayraud T."/>
            <person name="Guignon V."/>
            <person name="Jahn K."/>
            <person name="Jamilloux V."/>
            <person name="Joet T."/>
            <person name="Labadie K."/>
            <person name="Lan T."/>
            <person name="Leclercq J."/>
            <person name="Lepelley M."/>
            <person name="Leroy T."/>
            <person name="Li L.T."/>
            <person name="Librado P."/>
            <person name="Lopez L."/>
            <person name="Munoz A."/>
            <person name="Noel B."/>
            <person name="Pallavicini A."/>
            <person name="Perrotta G."/>
            <person name="Poncet V."/>
            <person name="Pot D."/>
            <person name="Priyono X."/>
            <person name="Rigoreau M."/>
            <person name="Rouard M."/>
            <person name="Rozas J."/>
            <person name="Tranchant-Dubreuil C."/>
            <person name="VanBuren R."/>
            <person name="Zhang Q."/>
            <person name="Andrade A.C."/>
            <person name="Argout X."/>
            <person name="Bertrand B."/>
            <person name="de Kochko A."/>
            <person name="Graziosi G."/>
            <person name="Henry R.J."/>
            <person name="Jayarama X."/>
            <person name="Ming R."/>
            <person name="Nagai C."/>
            <person name="Rounsley S."/>
            <person name="Sankoff D."/>
            <person name="Giuliano G."/>
            <person name="Albert V.A."/>
            <person name="Wincker P."/>
            <person name="Lashermes P."/>
        </authorList>
    </citation>
    <scope>NUCLEOTIDE SEQUENCE [LARGE SCALE GENOMIC DNA]</scope>
    <source>
        <strain evidence="11">cv. DH200-94</strain>
    </source>
</reference>
<keyword evidence="4 8" id="KW-1133">Transmembrane helix</keyword>
<dbReference type="PANTHER" id="PTHR24186">
    <property type="entry name" value="PROTEIN PHOSPHATASE 1 REGULATORY SUBUNIT"/>
    <property type="match status" value="1"/>
</dbReference>
<proteinExistence type="predicted"/>
<evidence type="ECO:0000256" key="2">
    <source>
        <dbReference type="ARBA" id="ARBA00022692"/>
    </source>
</evidence>